<name>A0A182WQ81_9DIPT</name>
<organism evidence="1 2">
    <name type="scientific">Anopheles minimus</name>
    <dbReference type="NCBI Taxonomy" id="112268"/>
    <lineage>
        <taxon>Eukaryota</taxon>
        <taxon>Metazoa</taxon>
        <taxon>Ecdysozoa</taxon>
        <taxon>Arthropoda</taxon>
        <taxon>Hexapoda</taxon>
        <taxon>Insecta</taxon>
        <taxon>Pterygota</taxon>
        <taxon>Neoptera</taxon>
        <taxon>Endopterygota</taxon>
        <taxon>Diptera</taxon>
        <taxon>Nematocera</taxon>
        <taxon>Culicoidea</taxon>
        <taxon>Culicidae</taxon>
        <taxon>Anophelinae</taxon>
        <taxon>Anopheles</taxon>
    </lineage>
</organism>
<reference evidence="1" key="2">
    <citation type="submission" date="2020-05" db="UniProtKB">
        <authorList>
            <consortium name="EnsemblMetazoa"/>
        </authorList>
    </citation>
    <scope>IDENTIFICATION</scope>
    <source>
        <strain evidence="1">MINIMUS1</strain>
    </source>
</reference>
<evidence type="ECO:0000313" key="1">
    <source>
        <dbReference type="EnsemblMetazoa" id="AMIN014807-PA"/>
    </source>
</evidence>
<sequence length="46" mass="5226">MCSEEGKTVFIEKSLQSSAAIYNPQHSNCASKRVWTYEASRRCQSL</sequence>
<dbReference type="VEuPathDB" id="VectorBase:AMIN014807"/>
<reference evidence="2" key="1">
    <citation type="submission" date="2013-03" db="EMBL/GenBank/DDBJ databases">
        <title>The Genome Sequence of Anopheles minimus MINIMUS1.</title>
        <authorList>
            <consortium name="The Broad Institute Genomics Platform"/>
            <person name="Neafsey D.E."/>
            <person name="Walton C."/>
            <person name="Walker B."/>
            <person name="Young S.K."/>
            <person name="Zeng Q."/>
            <person name="Gargeya S."/>
            <person name="Fitzgerald M."/>
            <person name="Haas B."/>
            <person name="Abouelleil A."/>
            <person name="Allen A.W."/>
            <person name="Alvarado L."/>
            <person name="Arachchi H.M."/>
            <person name="Berlin A.M."/>
            <person name="Chapman S.B."/>
            <person name="Gainer-Dewar J."/>
            <person name="Goldberg J."/>
            <person name="Griggs A."/>
            <person name="Gujja S."/>
            <person name="Hansen M."/>
            <person name="Howarth C."/>
            <person name="Imamovic A."/>
            <person name="Ireland A."/>
            <person name="Larimer J."/>
            <person name="McCowan C."/>
            <person name="Murphy C."/>
            <person name="Pearson M."/>
            <person name="Poon T.W."/>
            <person name="Priest M."/>
            <person name="Roberts A."/>
            <person name="Saif S."/>
            <person name="Shea T."/>
            <person name="Sisk P."/>
            <person name="Sykes S."/>
            <person name="Wortman J."/>
            <person name="Nusbaum C."/>
            <person name="Birren B."/>
        </authorList>
    </citation>
    <scope>NUCLEOTIDE SEQUENCE [LARGE SCALE GENOMIC DNA]</scope>
    <source>
        <strain evidence="2">MINIMUS1</strain>
    </source>
</reference>
<dbReference type="AlphaFoldDB" id="A0A182WQ81"/>
<evidence type="ECO:0000313" key="2">
    <source>
        <dbReference type="Proteomes" id="UP000075920"/>
    </source>
</evidence>
<dbReference type="EnsemblMetazoa" id="AMIN014807-RA">
    <property type="protein sequence ID" value="AMIN014807-PA"/>
    <property type="gene ID" value="AMIN014807"/>
</dbReference>
<accession>A0A182WQ81</accession>
<keyword evidence="2" id="KW-1185">Reference proteome</keyword>
<protein>
    <submittedName>
        <fullName evidence="1">Uncharacterized protein</fullName>
    </submittedName>
</protein>
<dbReference type="Proteomes" id="UP000075920">
    <property type="component" value="Unassembled WGS sequence"/>
</dbReference>
<proteinExistence type="predicted"/>